<proteinExistence type="predicted"/>
<sequence length="210" mass="23169">MNLLSSLNGVLSRINPAPVDIFKPDTDPDIVVYIGGERFVCGIGDKLVGVSVEYNVRGGGLCTLEWAYFQICRIGAPVTVYIGTNVFWSGTVINGNEKNWQAEPLQSIFGQIYFYDPAYTQYPFAGTVSELVNKVFAYAAAQNPALKTGTVVSSDLLIETEVNSRTLKEIPDSCAEVFENSESVYGIDNTYTMFFNNLPRTDEVLVNEED</sequence>
<organism evidence="1 2">
    <name type="scientific">Brevinema andersonii</name>
    <dbReference type="NCBI Taxonomy" id="34097"/>
    <lineage>
        <taxon>Bacteria</taxon>
        <taxon>Pseudomonadati</taxon>
        <taxon>Spirochaetota</taxon>
        <taxon>Spirochaetia</taxon>
        <taxon>Brevinematales</taxon>
        <taxon>Brevinemataceae</taxon>
        <taxon>Brevinema</taxon>
    </lineage>
</organism>
<evidence type="ECO:0000313" key="2">
    <source>
        <dbReference type="Proteomes" id="UP000240042"/>
    </source>
</evidence>
<name>A0A1I1FBT8_BREAD</name>
<dbReference type="EMBL" id="FOKY01000026">
    <property type="protein sequence ID" value="SFB94613.1"/>
    <property type="molecule type" value="Genomic_DNA"/>
</dbReference>
<gene>
    <name evidence="1" type="ORF">SAMN02745150_01406</name>
</gene>
<protein>
    <submittedName>
        <fullName evidence="1">Uncharacterized protein</fullName>
    </submittedName>
</protein>
<dbReference type="AlphaFoldDB" id="A0A1I1FBT8"/>
<dbReference type="RefSeq" id="WP_143280469.1">
    <property type="nucleotide sequence ID" value="NZ_FOKY01000026.1"/>
</dbReference>
<reference evidence="2" key="1">
    <citation type="submission" date="2016-10" db="EMBL/GenBank/DDBJ databases">
        <authorList>
            <person name="Varghese N."/>
            <person name="Submissions S."/>
        </authorList>
    </citation>
    <scope>NUCLEOTIDE SEQUENCE [LARGE SCALE GENOMIC DNA]</scope>
    <source>
        <strain evidence="2">ATCC 43811</strain>
    </source>
</reference>
<evidence type="ECO:0000313" key="1">
    <source>
        <dbReference type="EMBL" id="SFB94613.1"/>
    </source>
</evidence>
<dbReference type="Proteomes" id="UP000240042">
    <property type="component" value="Unassembled WGS sequence"/>
</dbReference>
<dbReference type="STRING" id="34097.SAMN02745150_01406"/>
<accession>A0A1I1FBT8</accession>
<keyword evidence="2" id="KW-1185">Reference proteome</keyword>